<dbReference type="OrthoDB" id="342131at2759"/>
<dbReference type="STRING" id="1077348.A0A2G8SCR8"/>
<gene>
    <name evidence="2" type="ORF">GSI_06256</name>
</gene>
<dbReference type="Pfam" id="PF12234">
    <property type="entry name" value="Rav1p_C"/>
    <property type="match status" value="1"/>
</dbReference>
<comment type="caution">
    <text evidence="2">The sequence shown here is derived from an EMBL/GenBank/DDBJ whole genome shotgun (WGS) entry which is preliminary data.</text>
</comment>
<dbReference type="InterPro" id="IPR052208">
    <property type="entry name" value="DmX-like/RAVE_component"/>
</dbReference>
<dbReference type="Proteomes" id="UP000230002">
    <property type="component" value="Unassembled WGS sequence"/>
</dbReference>
<dbReference type="GO" id="GO:0007035">
    <property type="term" value="P:vacuolar acidification"/>
    <property type="evidence" value="ECO:0007669"/>
    <property type="project" value="TreeGrafter"/>
</dbReference>
<evidence type="ECO:0000313" key="3">
    <source>
        <dbReference type="Proteomes" id="UP000230002"/>
    </source>
</evidence>
<dbReference type="InterPro" id="IPR022033">
    <property type="entry name" value="Rav1p_C"/>
</dbReference>
<organism evidence="2 3">
    <name type="scientific">Ganoderma sinense ZZ0214-1</name>
    <dbReference type="NCBI Taxonomy" id="1077348"/>
    <lineage>
        <taxon>Eukaryota</taxon>
        <taxon>Fungi</taxon>
        <taxon>Dikarya</taxon>
        <taxon>Basidiomycota</taxon>
        <taxon>Agaricomycotina</taxon>
        <taxon>Agaricomycetes</taxon>
        <taxon>Polyporales</taxon>
        <taxon>Polyporaceae</taxon>
        <taxon>Ganoderma</taxon>
    </lineage>
</organism>
<sequence>MLELVQSYTGCPPATLQFLLLPRETLLLYPFADSVAIFNALTLAFVRALAFWEVFPSTRHTVQSVKCLTVENSMKLVVASLGHRVIAWSLSGPQNDYWRVHSSLQLPEDQHITALSCISGLLAVATRSSLSVYTLILENDLPTWSLKWSSTVPALSFVRFSPSLMYMSTTCLQDNVVRIYLTTTGRQTQAVPHPRPVTDLIWRNSPTSSRDDPILYTITADATLRIFMPVLDAPQYLQLHSALDTFSSLPFSVASRQTNSAVFWLDREIMTATLKSVLSNLAPADEDARQRRVREISEEGWDVFLRVLGDGSLVVQAVANIDRRPPTLLKQFTLLQTAPGFLPGPPGHLYIAPNPKRGALTLITCPPLASYELSVLPFFDARADGLKRVANGAEHVHTDEPGVDDSQAETVYYVRTPNGEGVGVQRSDGCGEVWTYDWARTGSLEKTGKWLPAETGRVDEFVVIDAGRYFATHSSETGLLTLHTSPSASLSVPSLTLLFVLSAPHSNPMRTLVGVTTSHTVLLISATLSGISPSLRLVSEHALPLSAPPKMILPVDPMAWVGQLGSKEDATEIHDVLLSVSEEGELAFWIPENIPSVLIVNGDARIANGVGKPETVWKCTGKVRTGKKGITMASCSSVKKSCLVVSTAAGDELTIWDSKESEFSLGLEFRQVFSASDSVTDLDWTATPDNQSILAVGFAHRIELLCEQRATYFDETPGWGVCWKLDMGSLIPHPINDSIWLARGTLLVGAGHLMFMYGQKEQASLVEPEPESLFEHVARLNGPLDDWNPQMILQCLLWGKVELVKKVIINLAQNVESGKDIHEWMNLPIEQYLSKDREPTAPVNGFHKSNPKYSSLFDISEDKDVSDEDPFSPQVIQKLIDRLEEKPIPHLTPKEHASLLVLIQATLEIQQQRRALDPNGLRYLISMRSFYILNRRASEPSTPASMANGTSIAASGLRLERRERLRYRDMIWAFHSESQDLLLSTSVAACSNGKMSWTDARALGVFTWMRSREAMRSHMEVIARNEYMAGDNRDPTACSLFYFALGKVKLVHGLWRQAAWHKEQQVMLKFLSNNFDEPRWRTAAQKNAFALLSKRRFEYAAAFFLLGGSLKDAVSVCLKNVGDWQLAVALARVVEGDDGPILRDILNGTVVPLAFKDGNRYLASWAFWLLRRRDLAVQILVNPLEDIASALETDITEIGDPHYDDPSLALLFSQLKSKTLQTAQGTSEISGRTEFNFVLQIARVFCKMGCHALALDLVRSWSFHRPSTVVRDSRSMLRPRSPISTRFALEPALRHKSSILIDIDVTTAPPTRRASPTRSPVRGASPVPMVKEEFKEESDLVARKAGIGSLMKSAKQDVKVPEFDMNAFF</sequence>
<dbReference type="SUPFAM" id="SSF50978">
    <property type="entry name" value="WD40 repeat-like"/>
    <property type="match status" value="1"/>
</dbReference>
<dbReference type="EMBL" id="AYKW01000012">
    <property type="protein sequence ID" value="PIL31554.1"/>
    <property type="molecule type" value="Genomic_DNA"/>
</dbReference>
<reference evidence="2 3" key="1">
    <citation type="journal article" date="2015" name="Sci. Rep.">
        <title>Chromosome-level genome map provides insights into diverse defense mechanisms in the medicinal fungus Ganoderma sinense.</title>
        <authorList>
            <person name="Zhu Y."/>
            <person name="Xu J."/>
            <person name="Sun C."/>
            <person name="Zhou S."/>
            <person name="Xu H."/>
            <person name="Nelson D.R."/>
            <person name="Qian J."/>
            <person name="Song J."/>
            <person name="Luo H."/>
            <person name="Xiang L."/>
            <person name="Li Y."/>
            <person name="Xu Z."/>
            <person name="Ji A."/>
            <person name="Wang L."/>
            <person name="Lu S."/>
            <person name="Hayward A."/>
            <person name="Sun W."/>
            <person name="Li X."/>
            <person name="Schwartz D.C."/>
            <person name="Wang Y."/>
            <person name="Chen S."/>
        </authorList>
    </citation>
    <scope>NUCLEOTIDE SEQUENCE [LARGE SCALE GENOMIC DNA]</scope>
    <source>
        <strain evidence="2 3">ZZ0214-1</strain>
    </source>
</reference>
<dbReference type="GO" id="GO:0043291">
    <property type="term" value="C:RAVE complex"/>
    <property type="evidence" value="ECO:0007669"/>
    <property type="project" value="TreeGrafter"/>
</dbReference>
<proteinExistence type="predicted"/>
<protein>
    <recommendedName>
        <fullName evidence="1">RAVE complex protein Rav1 C-terminal domain-containing protein</fullName>
    </recommendedName>
</protein>
<keyword evidence="3" id="KW-1185">Reference proteome</keyword>
<name>A0A2G8SCR8_9APHY</name>
<dbReference type="InterPro" id="IPR015943">
    <property type="entry name" value="WD40/YVTN_repeat-like_dom_sf"/>
</dbReference>
<evidence type="ECO:0000259" key="1">
    <source>
        <dbReference type="Pfam" id="PF12234"/>
    </source>
</evidence>
<dbReference type="PANTHER" id="PTHR13950">
    <property type="entry name" value="RABCONNECTIN-RELATED"/>
    <property type="match status" value="1"/>
</dbReference>
<accession>A0A2G8SCR8</accession>
<dbReference type="InterPro" id="IPR036322">
    <property type="entry name" value="WD40_repeat_dom_sf"/>
</dbReference>
<evidence type="ECO:0000313" key="2">
    <source>
        <dbReference type="EMBL" id="PIL31554.1"/>
    </source>
</evidence>
<dbReference type="Gene3D" id="2.130.10.10">
    <property type="entry name" value="YVTN repeat-like/Quinoprotein amine dehydrogenase"/>
    <property type="match status" value="1"/>
</dbReference>
<dbReference type="PANTHER" id="PTHR13950:SF9">
    <property type="entry name" value="RABCONNECTIN-3A"/>
    <property type="match status" value="1"/>
</dbReference>
<feature type="domain" description="RAVE complex protein Rav1 C-terminal" evidence="1">
    <location>
        <begin position="614"/>
        <end position="1257"/>
    </location>
</feature>